<comment type="caution">
    <text evidence="5">The sequence shown here is derived from an EMBL/GenBank/DDBJ whole genome shotgun (WGS) entry which is preliminary data.</text>
</comment>
<dbReference type="Proteomes" id="UP001219525">
    <property type="component" value="Unassembled WGS sequence"/>
</dbReference>
<keyword evidence="6" id="KW-1185">Reference proteome</keyword>
<evidence type="ECO:0000256" key="3">
    <source>
        <dbReference type="ARBA" id="ARBA00035112"/>
    </source>
</evidence>
<evidence type="ECO:0000256" key="1">
    <source>
        <dbReference type="ARBA" id="ARBA00004685"/>
    </source>
</evidence>
<dbReference type="GO" id="GO:0016491">
    <property type="term" value="F:oxidoreductase activity"/>
    <property type="evidence" value="ECO:0007669"/>
    <property type="project" value="UniProtKB-KW"/>
</dbReference>
<evidence type="ECO:0000313" key="5">
    <source>
        <dbReference type="EMBL" id="KAJ7191609.1"/>
    </source>
</evidence>
<dbReference type="AlphaFoldDB" id="A0AAD6UPA1"/>
<evidence type="ECO:0000256" key="4">
    <source>
        <dbReference type="SAM" id="SignalP"/>
    </source>
</evidence>
<dbReference type="InterPro" id="IPR021765">
    <property type="entry name" value="UstYa-like"/>
</dbReference>
<sequence length="190" mass="21017">MMPNSPPAIMALLFTLPVTVSYALAVRAPEAFLVQYVIPADNMSPVWALNVDHVLMDVHNSANYALNGSEADAQWAALIPPSGGLVHIGAERTPVMISMFHQLKCLDIIRKDYITGSMGLRTEPSPATQHCINYLRQTLLCRVDKRLESVVDLFATHSVDFRGTKTCRDWTTIYERIAEMEESAIEAGGL</sequence>
<dbReference type="PANTHER" id="PTHR33365:SF11">
    <property type="entry name" value="TAT PATHWAY SIGNAL SEQUENCE"/>
    <property type="match status" value="1"/>
</dbReference>
<dbReference type="EMBL" id="JARJCW010000130">
    <property type="protein sequence ID" value="KAJ7191609.1"/>
    <property type="molecule type" value="Genomic_DNA"/>
</dbReference>
<proteinExistence type="inferred from homology"/>
<gene>
    <name evidence="5" type="ORF">GGX14DRAFT_578775</name>
</gene>
<protein>
    <submittedName>
        <fullName evidence="5">Uncharacterized protein</fullName>
    </submittedName>
</protein>
<feature type="signal peptide" evidence="4">
    <location>
        <begin position="1"/>
        <end position="25"/>
    </location>
</feature>
<dbReference type="GO" id="GO:0043386">
    <property type="term" value="P:mycotoxin biosynthetic process"/>
    <property type="evidence" value="ECO:0007669"/>
    <property type="project" value="InterPro"/>
</dbReference>
<comment type="pathway">
    <text evidence="1">Mycotoxin biosynthesis.</text>
</comment>
<dbReference type="PANTHER" id="PTHR33365">
    <property type="entry name" value="YALI0B05434P"/>
    <property type="match status" value="1"/>
</dbReference>
<comment type="similarity">
    <text evidence="3">Belongs to the ustYa family.</text>
</comment>
<dbReference type="Pfam" id="PF11807">
    <property type="entry name" value="UstYa"/>
    <property type="match status" value="1"/>
</dbReference>
<feature type="chain" id="PRO_5042172010" evidence="4">
    <location>
        <begin position="26"/>
        <end position="190"/>
    </location>
</feature>
<name>A0AAD6UPA1_9AGAR</name>
<keyword evidence="2" id="KW-0560">Oxidoreductase</keyword>
<evidence type="ECO:0000313" key="6">
    <source>
        <dbReference type="Proteomes" id="UP001219525"/>
    </source>
</evidence>
<organism evidence="5 6">
    <name type="scientific">Mycena pura</name>
    <dbReference type="NCBI Taxonomy" id="153505"/>
    <lineage>
        <taxon>Eukaryota</taxon>
        <taxon>Fungi</taxon>
        <taxon>Dikarya</taxon>
        <taxon>Basidiomycota</taxon>
        <taxon>Agaricomycotina</taxon>
        <taxon>Agaricomycetes</taxon>
        <taxon>Agaricomycetidae</taxon>
        <taxon>Agaricales</taxon>
        <taxon>Marasmiineae</taxon>
        <taxon>Mycenaceae</taxon>
        <taxon>Mycena</taxon>
    </lineage>
</organism>
<evidence type="ECO:0000256" key="2">
    <source>
        <dbReference type="ARBA" id="ARBA00023002"/>
    </source>
</evidence>
<keyword evidence="4" id="KW-0732">Signal</keyword>
<accession>A0AAD6UPA1</accession>
<reference evidence="5" key="1">
    <citation type="submission" date="2023-03" db="EMBL/GenBank/DDBJ databases">
        <title>Massive genome expansion in bonnet fungi (Mycena s.s.) driven by repeated elements and novel gene families across ecological guilds.</title>
        <authorList>
            <consortium name="Lawrence Berkeley National Laboratory"/>
            <person name="Harder C.B."/>
            <person name="Miyauchi S."/>
            <person name="Viragh M."/>
            <person name="Kuo A."/>
            <person name="Thoen E."/>
            <person name="Andreopoulos B."/>
            <person name="Lu D."/>
            <person name="Skrede I."/>
            <person name="Drula E."/>
            <person name="Henrissat B."/>
            <person name="Morin E."/>
            <person name="Kohler A."/>
            <person name="Barry K."/>
            <person name="LaButti K."/>
            <person name="Morin E."/>
            <person name="Salamov A."/>
            <person name="Lipzen A."/>
            <person name="Mereny Z."/>
            <person name="Hegedus B."/>
            <person name="Baldrian P."/>
            <person name="Stursova M."/>
            <person name="Weitz H."/>
            <person name="Taylor A."/>
            <person name="Grigoriev I.V."/>
            <person name="Nagy L.G."/>
            <person name="Martin F."/>
            <person name="Kauserud H."/>
        </authorList>
    </citation>
    <scope>NUCLEOTIDE SEQUENCE</scope>
    <source>
        <strain evidence="5">9144</strain>
    </source>
</reference>